<proteinExistence type="predicted"/>
<gene>
    <name evidence="1" type="ORF">GCM10009765_58420</name>
</gene>
<dbReference type="Proteomes" id="UP001500618">
    <property type="component" value="Unassembled WGS sequence"/>
</dbReference>
<dbReference type="EMBL" id="BAAANY010000023">
    <property type="protein sequence ID" value="GAA1701186.1"/>
    <property type="molecule type" value="Genomic_DNA"/>
</dbReference>
<keyword evidence="2" id="KW-1185">Reference proteome</keyword>
<sequence length="67" mass="7976">MHFPDLEVHAAWYAAEQGESLASTLRFVRSYMQHRERVKHIGLGASPMSIENYYRYVREMRRDFARG</sequence>
<protein>
    <submittedName>
        <fullName evidence="1">Uncharacterized protein</fullName>
    </submittedName>
</protein>
<accession>A0ABP4U9L3</accession>
<name>A0ABP4U9L3_9ACTN</name>
<evidence type="ECO:0000313" key="2">
    <source>
        <dbReference type="Proteomes" id="UP001500618"/>
    </source>
</evidence>
<organism evidence="1 2">
    <name type="scientific">Fodinicola feengrottensis</name>
    <dbReference type="NCBI Taxonomy" id="435914"/>
    <lineage>
        <taxon>Bacteria</taxon>
        <taxon>Bacillati</taxon>
        <taxon>Actinomycetota</taxon>
        <taxon>Actinomycetes</taxon>
        <taxon>Mycobacteriales</taxon>
        <taxon>Fodinicola</taxon>
    </lineage>
</organism>
<comment type="caution">
    <text evidence="1">The sequence shown here is derived from an EMBL/GenBank/DDBJ whole genome shotgun (WGS) entry which is preliminary data.</text>
</comment>
<evidence type="ECO:0000313" key="1">
    <source>
        <dbReference type="EMBL" id="GAA1701186.1"/>
    </source>
</evidence>
<dbReference type="RefSeq" id="WP_163571119.1">
    <property type="nucleotide sequence ID" value="NZ_BAAANY010000023.1"/>
</dbReference>
<reference evidence="2" key="1">
    <citation type="journal article" date="2019" name="Int. J. Syst. Evol. Microbiol.">
        <title>The Global Catalogue of Microorganisms (GCM) 10K type strain sequencing project: providing services to taxonomists for standard genome sequencing and annotation.</title>
        <authorList>
            <consortium name="The Broad Institute Genomics Platform"/>
            <consortium name="The Broad Institute Genome Sequencing Center for Infectious Disease"/>
            <person name="Wu L."/>
            <person name="Ma J."/>
        </authorList>
    </citation>
    <scope>NUCLEOTIDE SEQUENCE [LARGE SCALE GENOMIC DNA]</scope>
    <source>
        <strain evidence="2">JCM 14718</strain>
    </source>
</reference>